<keyword evidence="2" id="KW-1185">Reference proteome</keyword>
<name>A0AAV4EWI3_9GAST</name>
<dbReference type="EMBL" id="BMAT01007478">
    <property type="protein sequence ID" value="GFR65055.1"/>
    <property type="molecule type" value="Genomic_DNA"/>
</dbReference>
<organism evidence="1 2">
    <name type="scientific">Elysia marginata</name>
    <dbReference type="NCBI Taxonomy" id="1093978"/>
    <lineage>
        <taxon>Eukaryota</taxon>
        <taxon>Metazoa</taxon>
        <taxon>Spiralia</taxon>
        <taxon>Lophotrochozoa</taxon>
        <taxon>Mollusca</taxon>
        <taxon>Gastropoda</taxon>
        <taxon>Heterobranchia</taxon>
        <taxon>Euthyneura</taxon>
        <taxon>Panpulmonata</taxon>
        <taxon>Sacoglossa</taxon>
        <taxon>Placobranchoidea</taxon>
        <taxon>Plakobranchidae</taxon>
        <taxon>Elysia</taxon>
    </lineage>
</organism>
<evidence type="ECO:0000313" key="2">
    <source>
        <dbReference type="Proteomes" id="UP000762676"/>
    </source>
</evidence>
<sequence>MTLTSQEDLDLIRDIAENRDEWKTFIAEIRGAAVDSYTNLVVDGSSQSCAVRRPCERLQIYVYCIIGLELKSKDFEKKSSKNHWTHSVPLYK</sequence>
<reference evidence="1 2" key="1">
    <citation type="journal article" date="2021" name="Elife">
        <title>Chloroplast acquisition without the gene transfer in kleptoplastic sea slugs, Plakobranchus ocellatus.</title>
        <authorList>
            <person name="Maeda T."/>
            <person name="Takahashi S."/>
            <person name="Yoshida T."/>
            <person name="Shimamura S."/>
            <person name="Takaki Y."/>
            <person name="Nagai Y."/>
            <person name="Toyoda A."/>
            <person name="Suzuki Y."/>
            <person name="Arimoto A."/>
            <person name="Ishii H."/>
            <person name="Satoh N."/>
            <person name="Nishiyama T."/>
            <person name="Hasebe M."/>
            <person name="Maruyama T."/>
            <person name="Minagawa J."/>
            <person name="Obokata J."/>
            <person name="Shigenobu S."/>
        </authorList>
    </citation>
    <scope>NUCLEOTIDE SEQUENCE [LARGE SCALE GENOMIC DNA]</scope>
</reference>
<protein>
    <submittedName>
        <fullName evidence="1">Uncharacterized protein</fullName>
    </submittedName>
</protein>
<gene>
    <name evidence="1" type="ORF">ElyMa_003646500</name>
</gene>
<proteinExistence type="predicted"/>
<comment type="caution">
    <text evidence="1">The sequence shown here is derived from an EMBL/GenBank/DDBJ whole genome shotgun (WGS) entry which is preliminary data.</text>
</comment>
<evidence type="ECO:0000313" key="1">
    <source>
        <dbReference type="EMBL" id="GFR65055.1"/>
    </source>
</evidence>
<dbReference type="AlphaFoldDB" id="A0AAV4EWI3"/>
<dbReference type="Proteomes" id="UP000762676">
    <property type="component" value="Unassembled WGS sequence"/>
</dbReference>
<accession>A0AAV4EWI3</accession>